<dbReference type="RefSeq" id="WP_231334959.1">
    <property type="nucleotide sequence ID" value="NZ_CP059572.1"/>
</dbReference>
<evidence type="ECO:0000256" key="2">
    <source>
        <dbReference type="SAM" id="SignalP"/>
    </source>
</evidence>
<dbReference type="EMBL" id="CP059572">
    <property type="protein sequence ID" value="QXJ21783.1"/>
    <property type="molecule type" value="Genomic_DNA"/>
</dbReference>
<feature type="signal peptide" evidence="2">
    <location>
        <begin position="1"/>
        <end position="21"/>
    </location>
</feature>
<sequence length="144" mass="14273">MAAAGGIVALCLSFASFAVTALSASRPRPSLDTAQEWRAVLGTAVIWVFAAVVGVAVGALVRSGAGAITVLLVWTMLGESTIGFLPCVGGALEGWSPFTVVGGIADPGTGTRVPYGAAGGVAYALVVAAVALALALFAVRRTDP</sequence>
<feature type="chain" id="PRO_5047467516" evidence="2">
    <location>
        <begin position="22"/>
        <end position="144"/>
    </location>
</feature>
<name>A0ABX8QT31_9ACTN</name>
<feature type="transmembrane region" description="Helical" evidence="1">
    <location>
        <begin position="120"/>
        <end position="139"/>
    </location>
</feature>
<accession>A0ABX8QT31</accession>
<evidence type="ECO:0000313" key="4">
    <source>
        <dbReference type="Proteomes" id="UP001049518"/>
    </source>
</evidence>
<dbReference type="Proteomes" id="UP001049518">
    <property type="component" value="Chromosome"/>
</dbReference>
<proteinExistence type="predicted"/>
<organism evidence="3 4">
    <name type="scientific">Actinomadura graeca</name>
    <dbReference type="NCBI Taxonomy" id="2750812"/>
    <lineage>
        <taxon>Bacteria</taxon>
        <taxon>Bacillati</taxon>
        <taxon>Actinomycetota</taxon>
        <taxon>Actinomycetes</taxon>
        <taxon>Streptosporangiales</taxon>
        <taxon>Thermomonosporaceae</taxon>
        <taxon>Actinomadura</taxon>
    </lineage>
</organism>
<keyword evidence="1" id="KW-0812">Transmembrane</keyword>
<feature type="transmembrane region" description="Helical" evidence="1">
    <location>
        <begin position="39"/>
        <end position="61"/>
    </location>
</feature>
<keyword evidence="2" id="KW-0732">Signal</keyword>
<keyword evidence="1" id="KW-0472">Membrane</keyword>
<protein>
    <submittedName>
        <fullName evidence="3">Uncharacterized protein</fullName>
    </submittedName>
</protein>
<keyword evidence="1" id="KW-1133">Transmembrane helix</keyword>
<keyword evidence="4" id="KW-1185">Reference proteome</keyword>
<gene>
    <name evidence="3" type="ORF">AGRA3207_002672</name>
</gene>
<reference evidence="3" key="1">
    <citation type="submission" date="2020-07" db="EMBL/GenBank/DDBJ databases">
        <authorList>
            <person name="Tarantini F.S."/>
            <person name="Hong K.W."/>
            <person name="Chan K.G."/>
        </authorList>
    </citation>
    <scope>NUCLEOTIDE SEQUENCE</scope>
    <source>
        <strain evidence="3">32-07</strain>
    </source>
</reference>
<feature type="transmembrane region" description="Helical" evidence="1">
    <location>
        <begin position="68"/>
        <end position="92"/>
    </location>
</feature>
<evidence type="ECO:0000256" key="1">
    <source>
        <dbReference type="SAM" id="Phobius"/>
    </source>
</evidence>
<evidence type="ECO:0000313" key="3">
    <source>
        <dbReference type="EMBL" id="QXJ21783.1"/>
    </source>
</evidence>